<name>A0A8R1IN10_CAEJA</name>
<keyword evidence="3" id="KW-1185">Reference proteome</keyword>
<evidence type="ECO:0008006" key="4">
    <source>
        <dbReference type="Google" id="ProtNLM"/>
    </source>
</evidence>
<proteinExistence type="predicted"/>
<reference evidence="3" key="1">
    <citation type="submission" date="2010-08" db="EMBL/GenBank/DDBJ databases">
        <authorList>
            <consortium name="Caenorhabditis japonica Sequencing Consortium"/>
            <person name="Wilson R.K."/>
        </authorList>
    </citation>
    <scope>NUCLEOTIDE SEQUENCE [LARGE SCALE GENOMIC DNA]</scope>
    <source>
        <strain evidence="3">DF5081</strain>
    </source>
</reference>
<evidence type="ECO:0000313" key="3">
    <source>
        <dbReference type="Proteomes" id="UP000005237"/>
    </source>
</evidence>
<feature type="compositionally biased region" description="Low complexity" evidence="1">
    <location>
        <begin position="376"/>
        <end position="391"/>
    </location>
</feature>
<dbReference type="Proteomes" id="UP000005237">
    <property type="component" value="Unassembled WGS sequence"/>
</dbReference>
<sequence length="487" mass="55479">MFHRVQIRRLTCPDHGVVPTALEPILRNSPARPRCSPSCFGRKKMFGRSTTDTEINEASYGPKNRRKGNDFHISSLNVRSISDQSKTEAFDLLAVNSGCKVIALQETKRKEGEWIIPSGAELICKRREAREGELAFWIHKDWLECLVETKRESDRISTASRLRSLSLHRLLSARFRSTAKKEKSRKFVKTKRPGGEKSWDPVRFKNTITEMLTENPPTCYEELTEAIRSAARTATHATHQLSRISEATKNLMLSRFQMIHAGQTKNADLAEINKEVRRSLENDLDKWREVKSLESAVKGRSLKKTKRALTLKSSPFTNLERPDGSTTYNRLEIRKLVHTHFSNLYAATKREPRPRYTHPDEPEILQDEAENAIVTSKANISHSSSSYSRTESSPHERENTGRLEDGEDFSPSQDHETEEGERLSSGCIVFNRLKTLHKNPYENSWCICQTNNKEDATSMGLSTLSRSVPPLHSSLFFCPEHSLSVSI</sequence>
<protein>
    <recommendedName>
        <fullName evidence="4">Endonuclease/exonuclease/phosphatase domain-containing protein</fullName>
    </recommendedName>
</protein>
<accession>A0A8R1IN10</accession>
<reference evidence="2" key="2">
    <citation type="submission" date="2022-06" db="UniProtKB">
        <authorList>
            <consortium name="EnsemblMetazoa"/>
        </authorList>
    </citation>
    <scope>IDENTIFICATION</scope>
    <source>
        <strain evidence="2">DF5081</strain>
    </source>
</reference>
<evidence type="ECO:0000256" key="1">
    <source>
        <dbReference type="SAM" id="MobiDB-lite"/>
    </source>
</evidence>
<evidence type="ECO:0000313" key="2">
    <source>
        <dbReference type="EnsemblMetazoa" id="CJA38054a.1"/>
    </source>
</evidence>
<dbReference type="AlphaFoldDB" id="A0A8R1IN10"/>
<organism evidence="2 3">
    <name type="scientific">Caenorhabditis japonica</name>
    <dbReference type="NCBI Taxonomy" id="281687"/>
    <lineage>
        <taxon>Eukaryota</taxon>
        <taxon>Metazoa</taxon>
        <taxon>Ecdysozoa</taxon>
        <taxon>Nematoda</taxon>
        <taxon>Chromadorea</taxon>
        <taxon>Rhabditida</taxon>
        <taxon>Rhabditina</taxon>
        <taxon>Rhabditomorpha</taxon>
        <taxon>Rhabditoidea</taxon>
        <taxon>Rhabditidae</taxon>
        <taxon>Peloderinae</taxon>
        <taxon>Caenorhabditis</taxon>
    </lineage>
</organism>
<feature type="compositionally biased region" description="Basic and acidic residues" evidence="1">
    <location>
        <begin position="392"/>
        <end position="404"/>
    </location>
</feature>
<feature type="region of interest" description="Disordered" evidence="1">
    <location>
        <begin position="376"/>
        <end position="421"/>
    </location>
</feature>
<dbReference type="EnsemblMetazoa" id="CJA38054a.1">
    <property type="protein sequence ID" value="CJA38054a.1"/>
    <property type="gene ID" value="WBGene00213901"/>
</dbReference>